<comment type="caution">
    <text evidence="2">The sequence shown here is derived from an EMBL/GenBank/DDBJ whole genome shotgun (WGS) entry which is preliminary data.</text>
</comment>
<dbReference type="EMBL" id="LXQA010136829">
    <property type="protein sequence ID" value="MCI23587.1"/>
    <property type="molecule type" value="Genomic_DNA"/>
</dbReference>
<dbReference type="AlphaFoldDB" id="A0A392QI69"/>
<keyword evidence="1" id="KW-0175">Coiled coil</keyword>
<dbReference type="Proteomes" id="UP000265520">
    <property type="component" value="Unassembled WGS sequence"/>
</dbReference>
<proteinExistence type="predicted"/>
<reference evidence="2 3" key="1">
    <citation type="journal article" date="2018" name="Front. Plant Sci.">
        <title>Red Clover (Trifolium pratense) and Zigzag Clover (T. medium) - A Picture of Genomic Similarities and Differences.</title>
        <authorList>
            <person name="Dluhosova J."/>
            <person name="Istvanek J."/>
            <person name="Nedelnik J."/>
            <person name="Repkova J."/>
        </authorList>
    </citation>
    <scope>NUCLEOTIDE SEQUENCE [LARGE SCALE GENOMIC DNA]</scope>
    <source>
        <strain evidence="3">cv. 10/8</strain>
        <tissue evidence="2">Leaf</tissue>
    </source>
</reference>
<accession>A0A392QI69</accession>
<name>A0A392QI69_9FABA</name>
<organism evidence="2 3">
    <name type="scientific">Trifolium medium</name>
    <dbReference type="NCBI Taxonomy" id="97028"/>
    <lineage>
        <taxon>Eukaryota</taxon>
        <taxon>Viridiplantae</taxon>
        <taxon>Streptophyta</taxon>
        <taxon>Embryophyta</taxon>
        <taxon>Tracheophyta</taxon>
        <taxon>Spermatophyta</taxon>
        <taxon>Magnoliopsida</taxon>
        <taxon>eudicotyledons</taxon>
        <taxon>Gunneridae</taxon>
        <taxon>Pentapetalae</taxon>
        <taxon>rosids</taxon>
        <taxon>fabids</taxon>
        <taxon>Fabales</taxon>
        <taxon>Fabaceae</taxon>
        <taxon>Papilionoideae</taxon>
        <taxon>50 kb inversion clade</taxon>
        <taxon>NPAAA clade</taxon>
        <taxon>Hologalegina</taxon>
        <taxon>IRL clade</taxon>
        <taxon>Trifolieae</taxon>
        <taxon>Trifolium</taxon>
    </lineage>
</organism>
<evidence type="ECO:0000256" key="1">
    <source>
        <dbReference type="SAM" id="Coils"/>
    </source>
</evidence>
<sequence>MMHLKDEEEKVSRLLHSELEALKVQYSDLKRSLIDDETEKENLRQQIFHLRSELKKKDDALTTQIASIPQNSKEMTNLSEKIKMLEDLIKSKEIALETSASSLLEKERELQSKVEELEDKVEELNQRIK</sequence>
<protein>
    <submittedName>
        <fullName evidence="2">Myosin-11-like</fullName>
    </submittedName>
</protein>
<dbReference type="PANTHER" id="PTHR34452:SF9">
    <property type="entry name" value="MYOSIN HEAVY CHAIN-LIKE PROTEIN"/>
    <property type="match status" value="1"/>
</dbReference>
<feature type="non-terminal residue" evidence="2">
    <location>
        <position position="129"/>
    </location>
</feature>
<feature type="coiled-coil region" evidence="1">
    <location>
        <begin position="19"/>
        <end position="127"/>
    </location>
</feature>
<dbReference type="PANTHER" id="PTHR34452">
    <property type="entry name" value="MYOSIN HEAVY CHAIN-RELATED PROTEIN"/>
    <property type="match status" value="1"/>
</dbReference>
<keyword evidence="3" id="KW-1185">Reference proteome</keyword>
<evidence type="ECO:0000313" key="2">
    <source>
        <dbReference type="EMBL" id="MCI23587.1"/>
    </source>
</evidence>
<evidence type="ECO:0000313" key="3">
    <source>
        <dbReference type="Proteomes" id="UP000265520"/>
    </source>
</evidence>